<evidence type="ECO:0000256" key="1">
    <source>
        <dbReference type="ARBA" id="ARBA00022448"/>
    </source>
</evidence>
<keyword evidence="2" id="KW-0547">Nucleotide-binding</keyword>
<dbReference type="InterPro" id="IPR027417">
    <property type="entry name" value="P-loop_NTPase"/>
</dbReference>
<dbReference type="PROSITE" id="PS00211">
    <property type="entry name" value="ABC_TRANSPORTER_1"/>
    <property type="match status" value="1"/>
</dbReference>
<evidence type="ECO:0000256" key="3">
    <source>
        <dbReference type="ARBA" id="ARBA00022840"/>
    </source>
</evidence>
<dbReference type="EMBL" id="SGXD01000004">
    <property type="protein sequence ID" value="RZS82684.1"/>
    <property type="molecule type" value="Genomic_DNA"/>
</dbReference>
<dbReference type="AlphaFoldDB" id="A0A4Q7NFZ0"/>
<reference evidence="5 6" key="1">
    <citation type="submission" date="2019-02" db="EMBL/GenBank/DDBJ databases">
        <title>Genomic Encyclopedia of Type Strains, Phase IV (KMG-IV): sequencing the most valuable type-strain genomes for metagenomic binning, comparative biology and taxonomic classification.</title>
        <authorList>
            <person name="Goeker M."/>
        </authorList>
    </citation>
    <scope>NUCLEOTIDE SEQUENCE [LARGE SCALE GENOMIC DNA]</scope>
    <source>
        <strain evidence="5 6">DSM 45622</strain>
    </source>
</reference>
<dbReference type="InterPro" id="IPR003593">
    <property type="entry name" value="AAA+_ATPase"/>
</dbReference>
<dbReference type="GO" id="GO:0016887">
    <property type="term" value="F:ATP hydrolysis activity"/>
    <property type="evidence" value="ECO:0007669"/>
    <property type="project" value="InterPro"/>
</dbReference>
<evidence type="ECO:0000256" key="2">
    <source>
        <dbReference type="ARBA" id="ARBA00022741"/>
    </source>
</evidence>
<dbReference type="Proteomes" id="UP000293638">
    <property type="component" value="Unassembled WGS sequence"/>
</dbReference>
<comment type="caution">
    <text evidence="5">The sequence shown here is derived from an EMBL/GenBank/DDBJ whole genome shotgun (WGS) entry which is preliminary data.</text>
</comment>
<dbReference type="PANTHER" id="PTHR42788:SF19">
    <property type="entry name" value="ALIPHATIC SULFONATES IMPORT ATP-BINDING PROTEIN SSUB 2"/>
    <property type="match status" value="1"/>
</dbReference>
<dbReference type="InterPro" id="IPR017871">
    <property type="entry name" value="ABC_transporter-like_CS"/>
</dbReference>
<dbReference type="Pfam" id="PF00005">
    <property type="entry name" value="ABC_tran"/>
    <property type="match status" value="1"/>
</dbReference>
<dbReference type="PROSITE" id="PS50893">
    <property type="entry name" value="ABC_TRANSPORTER_2"/>
    <property type="match status" value="1"/>
</dbReference>
<keyword evidence="1" id="KW-0813">Transport</keyword>
<dbReference type="SMART" id="SM00382">
    <property type="entry name" value="AAA"/>
    <property type="match status" value="1"/>
</dbReference>
<keyword evidence="6" id="KW-1185">Reference proteome</keyword>
<feature type="domain" description="ABC transporter" evidence="4">
    <location>
        <begin position="38"/>
        <end position="259"/>
    </location>
</feature>
<gene>
    <name evidence="5" type="ORF">EV189_3079</name>
</gene>
<dbReference type="Gene3D" id="3.40.50.300">
    <property type="entry name" value="P-loop containing nucleotide triphosphate hydrolases"/>
    <property type="match status" value="1"/>
</dbReference>
<accession>A0A4Q7NFZ0</accession>
<dbReference type="InterPro" id="IPR003439">
    <property type="entry name" value="ABC_transporter-like_ATP-bd"/>
</dbReference>
<name>A0A4Q7NFZ0_9ACTN</name>
<evidence type="ECO:0000313" key="6">
    <source>
        <dbReference type="Proteomes" id="UP000293638"/>
    </source>
</evidence>
<evidence type="ECO:0000313" key="5">
    <source>
        <dbReference type="EMBL" id="RZS82684.1"/>
    </source>
</evidence>
<evidence type="ECO:0000259" key="4">
    <source>
        <dbReference type="PROSITE" id="PS50893"/>
    </source>
</evidence>
<dbReference type="GO" id="GO:0005524">
    <property type="term" value="F:ATP binding"/>
    <property type="evidence" value="ECO:0007669"/>
    <property type="project" value="UniProtKB-KW"/>
</dbReference>
<dbReference type="InterPro" id="IPR050166">
    <property type="entry name" value="ABC_transporter_ATP-bind"/>
</dbReference>
<proteinExistence type="predicted"/>
<organism evidence="5 6">
    <name type="scientific">Motilibacter rhizosphaerae</name>
    <dbReference type="NCBI Taxonomy" id="598652"/>
    <lineage>
        <taxon>Bacteria</taxon>
        <taxon>Bacillati</taxon>
        <taxon>Actinomycetota</taxon>
        <taxon>Actinomycetes</taxon>
        <taxon>Motilibacterales</taxon>
        <taxon>Motilibacteraceae</taxon>
        <taxon>Motilibacter</taxon>
    </lineage>
</organism>
<keyword evidence="3 5" id="KW-0067">ATP-binding</keyword>
<protein>
    <submittedName>
        <fullName evidence="5">NitT/TauT family transport system ATP-binding protein</fullName>
    </submittedName>
</protein>
<sequence>MVASAPTAAAPAVATRPELPMTVLASPAPGTAVGKQVLRFQDVAKTFPDGTVALEGVDLEVRRGDFVTVVGPSGCGKSTLLRIASGLSPASSGVSEVAAERIGYVFQDATLLPWRSVTKNVQLLAELHGMPKAEIETATRDAIELVGLAGHERKLPRALSGGMRMRASLARSLTLDPDLFLFDEPFGALDEITRERLNDELLRLFEAKGFGALFITHSVSEAVYLSTRVLVMSGRPGRIVDSFDVPFGRDRTPDIRFTPEFGALAGKVSHALREGHS</sequence>
<dbReference type="PANTHER" id="PTHR42788">
    <property type="entry name" value="TAURINE IMPORT ATP-BINDING PROTEIN-RELATED"/>
    <property type="match status" value="1"/>
</dbReference>
<dbReference type="CDD" id="cd03293">
    <property type="entry name" value="ABC_NrtD_SsuB_transporters"/>
    <property type="match status" value="1"/>
</dbReference>
<dbReference type="SUPFAM" id="SSF52540">
    <property type="entry name" value="P-loop containing nucleoside triphosphate hydrolases"/>
    <property type="match status" value="1"/>
</dbReference>